<dbReference type="AlphaFoldDB" id="A0A938B6X7"/>
<comment type="caution">
    <text evidence="1">The sequence shown here is derived from an EMBL/GenBank/DDBJ whole genome shotgun (WGS) entry which is preliminary data.</text>
</comment>
<dbReference type="InterPro" id="IPR029055">
    <property type="entry name" value="Ntn_hydrolases_N"/>
</dbReference>
<evidence type="ECO:0008006" key="3">
    <source>
        <dbReference type="Google" id="ProtNLM"/>
    </source>
</evidence>
<dbReference type="EMBL" id="VGLS01001225">
    <property type="protein sequence ID" value="MBM3227158.1"/>
    <property type="molecule type" value="Genomic_DNA"/>
</dbReference>
<dbReference type="InterPro" id="IPR052896">
    <property type="entry name" value="GGT-like_enzyme"/>
</dbReference>
<dbReference type="PANTHER" id="PTHR43881">
    <property type="entry name" value="GAMMA-GLUTAMYLTRANSPEPTIDASE (AFU_ORTHOLOGUE AFUA_4G13580)"/>
    <property type="match status" value="1"/>
</dbReference>
<gene>
    <name evidence="1" type="ORF">FJZ47_25605</name>
</gene>
<dbReference type="Proteomes" id="UP000712673">
    <property type="component" value="Unassembled WGS sequence"/>
</dbReference>
<evidence type="ECO:0000313" key="1">
    <source>
        <dbReference type="EMBL" id="MBM3227158.1"/>
    </source>
</evidence>
<reference evidence="1" key="1">
    <citation type="submission" date="2019-03" db="EMBL/GenBank/DDBJ databases">
        <title>Lake Tanganyika Metagenome-Assembled Genomes (MAGs).</title>
        <authorList>
            <person name="Tran P."/>
        </authorList>
    </citation>
    <scope>NUCLEOTIDE SEQUENCE</scope>
    <source>
        <strain evidence="1">K_DeepCast_65m_m2_066</strain>
    </source>
</reference>
<dbReference type="Pfam" id="PF01019">
    <property type="entry name" value="G_glu_transpept"/>
    <property type="match status" value="1"/>
</dbReference>
<dbReference type="SUPFAM" id="SSF56235">
    <property type="entry name" value="N-terminal nucleophile aminohydrolases (Ntn hydrolases)"/>
    <property type="match status" value="1"/>
</dbReference>
<proteinExistence type="predicted"/>
<protein>
    <recommendedName>
        <fullName evidence="3">Gamma-glutamyltransferase</fullName>
    </recommendedName>
</protein>
<sequence>MAMHRLSRHLVYGRHGMICSNSPLAASVGIQVLNDGGNAFDAALAVAAVETVVIVPMCGLGGDS</sequence>
<dbReference type="PANTHER" id="PTHR43881:SF1">
    <property type="entry name" value="GAMMA-GLUTAMYLTRANSPEPTIDASE (AFU_ORTHOLOGUE AFUA_4G13580)"/>
    <property type="match status" value="1"/>
</dbReference>
<organism evidence="1 2">
    <name type="scientific">Tectimicrobiota bacterium</name>
    <dbReference type="NCBI Taxonomy" id="2528274"/>
    <lineage>
        <taxon>Bacteria</taxon>
        <taxon>Pseudomonadati</taxon>
        <taxon>Nitrospinota/Tectimicrobiota group</taxon>
        <taxon>Candidatus Tectimicrobiota</taxon>
    </lineage>
</organism>
<evidence type="ECO:0000313" key="2">
    <source>
        <dbReference type="Proteomes" id="UP000712673"/>
    </source>
</evidence>
<feature type="non-terminal residue" evidence="1">
    <location>
        <position position="64"/>
    </location>
</feature>
<name>A0A938B6X7_UNCTE</name>
<accession>A0A938B6X7</accession>